<dbReference type="Gene3D" id="3.40.50.720">
    <property type="entry name" value="NAD(P)-binding Rossmann-like Domain"/>
    <property type="match status" value="1"/>
</dbReference>
<dbReference type="InterPro" id="IPR011032">
    <property type="entry name" value="GroES-like_sf"/>
</dbReference>
<dbReference type="GO" id="GO:0016491">
    <property type="term" value="F:oxidoreductase activity"/>
    <property type="evidence" value="ECO:0007669"/>
    <property type="project" value="UniProtKB-KW"/>
</dbReference>
<evidence type="ECO:0000259" key="6">
    <source>
        <dbReference type="SMART" id="SM00829"/>
    </source>
</evidence>
<dbReference type="EMBL" id="WWBZ02000062">
    <property type="protein sequence ID" value="KAF4303172.1"/>
    <property type="molecule type" value="Genomic_DNA"/>
</dbReference>
<keyword evidence="2 5" id="KW-0479">Metal-binding</keyword>
<evidence type="ECO:0000256" key="1">
    <source>
        <dbReference type="ARBA" id="ARBA00001947"/>
    </source>
</evidence>
<dbReference type="InterPro" id="IPR013154">
    <property type="entry name" value="ADH-like_N"/>
</dbReference>
<dbReference type="PANTHER" id="PTHR42813">
    <property type="entry name" value="ZINC-TYPE ALCOHOL DEHYDROGENASE-LIKE"/>
    <property type="match status" value="1"/>
</dbReference>
<dbReference type="InterPro" id="IPR013149">
    <property type="entry name" value="ADH-like_C"/>
</dbReference>
<dbReference type="Pfam" id="PF08240">
    <property type="entry name" value="ADH_N"/>
    <property type="match status" value="1"/>
</dbReference>
<proteinExistence type="inferred from homology"/>
<evidence type="ECO:0000256" key="3">
    <source>
        <dbReference type="ARBA" id="ARBA00022833"/>
    </source>
</evidence>
<keyword evidence="3 5" id="KW-0862">Zinc</keyword>
<dbReference type="Pfam" id="PF00107">
    <property type="entry name" value="ADH_zinc_N"/>
    <property type="match status" value="1"/>
</dbReference>
<gene>
    <name evidence="7" type="ORF">GTA08_BOTSDO08926</name>
</gene>
<comment type="caution">
    <text evidence="7">The sequence shown here is derived from an EMBL/GenBank/DDBJ whole genome shotgun (WGS) entry which is preliminary data.</text>
</comment>
<dbReference type="InterPro" id="IPR002328">
    <property type="entry name" value="ADH_Zn_CS"/>
</dbReference>
<comment type="cofactor">
    <cofactor evidence="1 5">
        <name>Zn(2+)</name>
        <dbReference type="ChEBI" id="CHEBI:29105"/>
    </cofactor>
</comment>
<dbReference type="SUPFAM" id="SSF51735">
    <property type="entry name" value="NAD(P)-binding Rossmann-fold domains"/>
    <property type="match status" value="1"/>
</dbReference>
<dbReference type="InterPro" id="IPR036291">
    <property type="entry name" value="NAD(P)-bd_dom_sf"/>
</dbReference>
<evidence type="ECO:0000256" key="5">
    <source>
        <dbReference type="RuleBase" id="RU361277"/>
    </source>
</evidence>
<dbReference type="Gene3D" id="3.90.180.10">
    <property type="entry name" value="Medium-chain alcohol dehydrogenases, catalytic domain"/>
    <property type="match status" value="1"/>
</dbReference>
<sequence>MSMNAVVFKGVEKGVVVEKRPIPKAEPGSVVVKVKYAGLCGSDLHYYRGLEPAGENPDFIIGHELTGEIFEVGEGVETFKVGDRIVCPFTLSCGVCFYCKLELSSRCVKSQCFGTPNLPGAQAEYVRVPLADSTVFKAPANIKDQNLILMADIFPTGYFAALNAVSRLPSNLLVPPTVVVIGCGPVGLCALVALSSLLSHTDARIFAVDSVPSRLSRAQETVGAIPLNFKEDDVAEEVKKATFGRGADIVLELVGLEAALKTAFEVVRPFGAISSVGVHNGKGGVGFTGAEGYDKNVQLQMGRCPVRSLFPRALEVLKDNQEKLECLTENIVPLSEAVSAYERFNKAEVQKFVFKVDE</sequence>
<reference evidence="7" key="1">
    <citation type="submission" date="2020-04" db="EMBL/GenBank/DDBJ databases">
        <title>Genome Assembly and Annotation of Botryosphaeria dothidea sdau 11-99, a Latent Pathogen of Apple Fruit Ring Rot in China.</title>
        <authorList>
            <person name="Yu C."/>
            <person name="Diao Y."/>
            <person name="Lu Q."/>
            <person name="Zhao J."/>
            <person name="Cui S."/>
            <person name="Peng C."/>
            <person name="He B."/>
            <person name="Liu H."/>
        </authorList>
    </citation>
    <scope>NUCLEOTIDE SEQUENCE [LARGE SCALE GENOMIC DNA]</scope>
    <source>
        <strain evidence="7">Sdau11-99</strain>
    </source>
</reference>
<dbReference type="OrthoDB" id="442947at2759"/>
<dbReference type="PROSITE" id="PS00059">
    <property type="entry name" value="ADH_ZINC"/>
    <property type="match status" value="1"/>
</dbReference>
<accession>A0A8H4IMQ3</accession>
<dbReference type="GO" id="GO:0008270">
    <property type="term" value="F:zinc ion binding"/>
    <property type="evidence" value="ECO:0007669"/>
    <property type="project" value="InterPro"/>
</dbReference>
<evidence type="ECO:0000256" key="4">
    <source>
        <dbReference type="ARBA" id="ARBA00023002"/>
    </source>
</evidence>
<dbReference type="AlphaFoldDB" id="A0A8H4IMQ3"/>
<keyword evidence="8" id="KW-1185">Reference proteome</keyword>
<evidence type="ECO:0000313" key="8">
    <source>
        <dbReference type="Proteomes" id="UP000572817"/>
    </source>
</evidence>
<evidence type="ECO:0000256" key="2">
    <source>
        <dbReference type="ARBA" id="ARBA00022723"/>
    </source>
</evidence>
<keyword evidence="4" id="KW-0560">Oxidoreductase</keyword>
<comment type="similarity">
    <text evidence="5">Belongs to the zinc-containing alcohol dehydrogenase family.</text>
</comment>
<dbReference type="SUPFAM" id="SSF50129">
    <property type="entry name" value="GroES-like"/>
    <property type="match status" value="1"/>
</dbReference>
<name>A0A8H4IMQ3_9PEZI</name>
<dbReference type="PANTHER" id="PTHR42813:SF2">
    <property type="entry name" value="DEHYDROGENASE, ZINC-CONTAINING, PUTATIVE (AFU_ORTHOLOGUE AFUA_2G02810)-RELATED"/>
    <property type="match status" value="1"/>
</dbReference>
<dbReference type="CDD" id="cd08284">
    <property type="entry name" value="FDH_like_2"/>
    <property type="match status" value="1"/>
</dbReference>
<dbReference type="SMART" id="SM00829">
    <property type="entry name" value="PKS_ER"/>
    <property type="match status" value="1"/>
</dbReference>
<evidence type="ECO:0000313" key="7">
    <source>
        <dbReference type="EMBL" id="KAF4303172.1"/>
    </source>
</evidence>
<organism evidence="7 8">
    <name type="scientific">Botryosphaeria dothidea</name>
    <dbReference type="NCBI Taxonomy" id="55169"/>
    <lineage>
        <taxon>Eukaryota</taxon>
        <taxon>Fungi</taxon>
        <taxon>Dikarya</taxon>
        <taxon>Ascomycota</taxon>
        <taxon>Pezizomycotina</taxon>
        <taxon>Dothideomycetes</taxon>
        <taxon>Dothideomycetes incertae sedis</taxon>
        <taxon>Botryosphaeriales</taxon>
        <taxon>Botryosphaeriaceae</taxon>
        <taxon>Botryosphaeria</taxon>
    </lineage>
</organism>
<dbReference type="InterPro" id="IPR020843">
    <property type="entry name" value="ER"/>
</dbReference>
<protein>
    <submittedName>
        <fullName evidence="7">Alcohol dehydrogenase</fullName>
    </submittedName>
</protein>
<feature type="domain" description="Enoyl reductase (ER)" evidence="6">
    <location>
        <begin position="10"/>
        <end position="354"/>
    </location>
</feature>
<dbReference type="Proteomes" id="UP000572817">
    <property type="component" value="Unassembled WGS sequence"/>
</dbReference>